<evidence type="ECO:0000256" key="1">
    <source>
        <dbReference type="ARBA" id="ARBA00004236"/>
    </source>
</evidence>
<feature type="transmembrane region" description="Helical" evidence="8">
    <location>
        <begin position="62"/>
        <end position="82"/>
    </location>
</feature>
<evidence type="ECO:0000259" key="9">
    <source>
        <dbReference type="Pfam" id="PF18967"/>
    </source>
</evidence>
<keyword evidence="6" id="KW-0051">Antiviral defense</keyword>
<organism evidence="10 11">
    <name type="scientific">Pseudoluteimonas lycopersici</name>
    <dbReference type="NCBI Taxonomy" id="1324796"/>
    <lineage>
        <taxon>Bacteria</taxon>
        <taxon>Pseudomonadati</taxon>
        <taxon>Pseudomonadota</taxon>
        <taxon>Gammaproteobacteria</taxon>
        <taxon>Lysobacterales</taxon>
        <taxon>Lysobacteraceae</taxon>
        <taxon>Pseudoluteimonas</taxon>
    </lineage>
</organism>
<evidence type="ECO:0000256" key="7">
    <source>
        <dbReference type="ARBA" id="ARBA00023136"/>
    </source>
</evidence>
<dbReference type="GO" id="GO:0051607">
    <property type="term" value="P:defense response to virus"/>
    <property type="evidence" value="ECO:0007669"/>
    <property type="project" value="UniProtKB-KW"/>
</dbReference>
<proteinExistence type="predicted"/>
<evidence type="ECO:0000256" key="3">
    <source>
        <dbReference type="ARBA" id="ARBA00022692"/>
    </source>
</evidence>
<keyword evidence="2" id="KW-1003">Cell membrane</keyword>
<evidence type="ECO:0000256" key="8">
    <source>
        <dbReference type="SAM" id="Phobius"/>
    </source>
</evidence>
<keyword evidence="5 8" id="KW-1133">Transmembrane helix</keyword>
<sequence length="164" mass="17332">MQFQERYDFLKTAIARYDGYYNLAAVKASLLLTSNAVLLAPGLGEQGQFLRVVGDSGMPRTLMFAAAGLSLVSIACAAWVMASTLARHPSREADSLMFSESVAAMEEDAYVAAVARADHAVVLDGLARLAHRLAAGVSRKFRLINLSLAALVAAVVSAFAALLA</sequence>
<accession>A0A516V7N4</accession>
<dbReference type="InterPro" id="IPR043760">
    <property type="entry name" value="PycTM_dom"/>
</dbReference>
<evidence type="ECO:0000313" key="10">
    <source>
        <dbReference type="EMBL" id="QDQ74539.1"/>
    </source>
</evidence>
<gene>
    <name evidence="10" type="ORF">FNZ56_11935</name>
</gene>
<feature type="transmembrane region" description="Helical" evidence="8">
    <location>
        <begin position="143"/>
        <end position="163"/>
    </location>
</feature>
<dbReference type="Pfam" id="PF18967">
    <property type="entry name" value="PycTM"/>
    <property type="match status" value="1"/>
</dbReference>
<keyword evidence="3 8" id="KW-0812">Transmembrane</keyword>
<dbReference type="EMBL" id="CP041742">
    <property type="protein sequence ID" value="QDQ74539.1"/>
    <property type="molecule type" value="Genomic_DNA"/>
</dbReference>
<protein>
    <recommendedName>
        <fullName evidence="9">Pycsar effector protein domain-containing protein</fullName>
    </recommendedName>
</protein>
<feature type="domain" description="Pycsar effector protein" evidence="9">
    <location>
        <begin position="10"/>
        <end position="163"/>
    </location>
</feature>
<dbReference type="Proteomes" id="UP000315891">
    <property type="component" value="Chromosome"/>
</dbReference>
<evidence type="ECO:0000256" key="5">
    <source>
        <dbReference type="ARBA" id="ARBA00022989"/>
    </source>
</evidence>
<name>A0A516V7N4_9GAMM</name>
<dbReference type="RefSeq" id="WP_143880048.1">
    <property type="nucleotide sequence ID" value="NZ_BAABLZ010000001.1"/>
</dbReference>
<feature type="transmembrane region" description="Helical" evidence="8">
    <location>
        <begin position="20"/>
        <end position="42"/>
    </location>
</feature>
<keyword evidence="11" id="KW-1185">Reference proteome</keyword>
<comment type="subcellular location">
    <subcellularLocation>
        <location evidence="1">Cell membrane</location>
    </subcellularLocation>
</comment>
<evidence type="ECO:0000256" key="4">
    <source>
        <dbReference type="ARBA" id="ARBA00022741"/>
    </source>
</evidence>
<keyword evidence="4" id="KW-0547">Nucleotide-binding</keyword>
<reference evidence="10 11" key="1">
    <citation type="submission" date="2019-07" db="EMBL/GenBank/DDBJ databases">
        <title>Lysobacter weifangensis sp. nov., isolated from bensulfuron-methyl contaminated farmland soil.</title>
        <authorList>
            <person name="Zhao H."/>
        </authorList>
    </citation>
    <scope>NUCLEOTIDE SEQUENCE [LARGE SCALE GENOMIC DNA]</scope>
    <source>
        <strain evidence="10 11">CC-Bw-6</strain>
    </source>
</reference>
<dbReference type="GO" id="GO:0005886">
    <property type="term" value="C:plasma membrane"/>
    <property type="evidence" value="ECO:0007669"/>
    <property type="project" value="UniProtKB-SubCell"/>
</dbReference>
<keyword evidence="7 8" id="KW-0472">Membrane</keyword>
<evidence type="ECO:0000256" key="6">
    <source>
        <dbReference type="ARBA" id="ARBA00023118"/>
    </source>
</evidence>
<dbReference type="AlphaFoldDB" id="A0A516V7N4"/>
<dbReference type="OrthoDB" id="10001222at2"/>
<dbReference type="GO" id="GO:0000166">
    <property type="term" value="F:nucleotide binding"/>
    <property type="evidence" value="ECO:0007669"/>
    <property type="project" value="UniProtKB-KW"/>
</dbReference>
<evidence type="ECO:0000256" key="2">
    <source>
        <dbReference type="ARBA" id="ARBA00022475"/>
    </source>
</evidence>
<evidence type="ECO:0000313" key="11">
    <source>
        <dbReference type="Proteomes" id="UP000315891"/>
    </source>
</evidence>